<feature type="compositionally biased region" description="Gly residues" evidence="1">
    <location>
        <begin position="1"/>
        <end position="47"/>
    </location>
</feature>
<evidence type="ECO:0000256" key="2">
    <source>
        <dbReference type="SAM" id="Phobius"/>
    </source>
</evidence>
<protein>
    <recommendedName>
        <fullName evidence="5">DUF4234 domain-containing protein</fullName>
    </recommendedName>
</protein>
<evidence type="ECO:0000313" key="4">
    <source>
        <dbReference type="Proteomes" id="UP000075604"/>
    </source>
</evidence>
<proteinExistence type="predicted"/>
<feature type="transmembrane region" description="Helical" evidence="2">
    <location>
        <begin position="101"/>
        <end position="118"/>
    </location>
</feature>
<keyword evidence="2" id="KW-0812">Transmembrane</keyword>
<keyword evidence="2" id="KW-0472">Membrane</keyword>
<feature type="compositionally biased region" description="Gly residues" evidence="1">
    <location>
        <begin position="55"/>
        <end position="64"/>
    </location>
</feature>
<comment type="caution">
    <text evidence="3">The sequence shown here is derived from an EMBL/GenBank/DDBJ whole genome shotgun (WGS) entry which is preliminary data.</text>
</comment>
<evidence type="ECO:0008006" key="5">
    <source>
        <dbReference type="Google" id="ProtNLM"/>
    </source>
</evidence>
<name>A0A150PUU9_SORCE</name>
<reference evidence="3 4" key="1">
    <citation type="submission" date="2014-02" db="EMBL/GenBank/DDBJ databases">
        <title>The small core and large imbalanced accessory genome model reveals a collaborative survival strategy of Sorangium cellulosum strains in nature.</title>
        <authorList>
            <person name="Han K."/>
            <person name="Peng R."/>
            <person name="Blom J."/>
            <person name="Li Y.-Z."/>
        </authorList>
    </citation>
    <scope>NUCLEOTIDE SEQUENCE [LARGE SCALE GENOMIC DNA]</scope>
    <source>
        <strain evidence="3 4">So0157-18</strain>
    </source>
</reference>
<dbReference type="Proteomes" id="UP000075604">
    <property type="component" value="Unassembled WGS sequence"/>
</dbReference>
<evidence type="ECO:0000256" key="1">
    <source>
        <dbReference type="SAM" id="MobiDB-lite"/>
    </source>
</evidence>
<keyword evidence="2" id="KW-1133">Transmembrane helix</keyword>
<dbReference type="EMBL" id="JELX01001311">
    <property type="protein sequence ID" value="KYF59460.1"/>
    <property type="molecule type" value="Genomic_DNA"/>
</dbReference>
<evidence type="ECO:0000313" key="3">
    <source>
        <dbReference type="EMBL" id="KYF59460.1"/>
    </source>
</evidence>
<organism evidence="3 4">
    <name type="scientific">Sorangium cellulosum</name>
    <name type="common">Polyangium cellulosum</name>
    <dbReference type="NCBI Taxonomy" id="56"/>
    <lineage>
        <taxon>Bacteria</taxon>
        <taxon>Pseudomonadati</taxon>
        <taxon>Myxococcota</taxon>
        <taxon>Polyangia</taxon>
        <taxon>Polyangiales</taxon>
        <taxon>Polyangiaceae</taxon>
        <taxon>Sorangium</taxon>
    </lineage>
</organism>
<sequence>MAGGGYGAPPGGGYGGSPAGGYGSPPGGGYGSPPGAGSYGSPAGGAYGSPQGVSDPGGYGGSSPAGGQLSAPGQYGQQPSNLGVYAGSGSMTPGARGETRNPVTVCVIGMVCFVYAIWQLWAMLNELQQTTKDPEFKPWYVFVPLLNYYFLWVKVPEQVTKAKQMAGSRNPQAEGIVLYIFLPLYALAKDLNEVWDPNAA</sequence>
<accession>A0A150PUU9</accession>
<feature type="transmembrane region" description="Helical" evidence="2">
    <location>
        <begin position="138"/>
        <end position="155"/>
    </location>
</feature>
<feature type="region of interest" description="Disordered" evidence="1">
    <location>
        <begin position="1"/>
        <end position="75"/>
    </location>
</feature>
<dbReference type="AlphaFoldDB" id="A0A150PUU9"/>
<gene>
    <name evidence="3" type="ORF">BE04_45370</name>
</gene>